<evidence type="ECO:0000256" key="14">
    <source>
        <dbReference type="ARBA" id="ARBA00023242"/>
    </source>
</evidence>
<name>A0AAW2ZCP2_9EUKA</name>
<evidence type="ECO:0000256" key="11">
    <source>
        <dbReference type="ARBA" id="ARBA00023136"/>
    </source>
</evidence>
<evidence type="ECO:0000256" key="8">
    <source>
        <dbReference type="ARBA" id="ARBA00021824"/>
    </source>
</evidence>
<feature type="domain" description="UDENN FLCN/SMCR8-type" evidence="16">
    <location>
        <begin position="50"/>
        <end position="528"/>
    </location>
</feature>
<dbReference type="PANTHER" id="PTHR31441">
    <property type="entry name" value="FOLLICULIN FAMILY MEMBER"/>
    <property type="match status" value="1"/>
</dbReference>
<evidence type="ECO:0000256" key="2">
    <source>
        <dbReference type="ARBA" id="ARBA00004138"/>
    </source>
</evidence>
<reference evidence="17 18" key="1">
    <citation type="submission" date="2024-03" db="EMBL/GenBank/DDBJ databases">
        <title>The Acrasis kona genome and developmental transcriptomes reveal deep origins of eukaryotic multicellular pathways.</title>
        <authorList>
            <person name="Sheikh S."/>
            <person name="Fu C.-J."/>
            <person name="Brown M.W."/>
            <person name="Baldauf S.L."/>
        </authorList>
    </citation>
    <scope>NUCLEOTIDE SEQUENCE [LARGE SCALE GENOMIC DNA]</scope>
    <source>
        <strain evidence="17 18">ATCC MYA-3509</strain>
    </source>
</reference>
<evidence type="ECO:0000259" key="16">
    <source>
        <dbReference type="PROSITE" id="PS51834"/>
    </source>
</evidence>
<dbReference type="EMBL" id="JAOPGA020001361">
    <property type="protein sequence ID" value="KAL0487682.1"/>
    <property type="molecule type" value="Genomic_DNA"/>
</dbReference>
<keyword evidence="18" id="KW-1185">Reference proteome</keyword>
<dbReference type="GO" id="GO:0005096">
    <property type="term" value="F:GTPase activator activity"/>
    <property type="evidence" value="ECO:0007669"/>
    <property type="project" value="UniProtKB-KW"/>
</dbReference>
<dbReference type="Gene3D" id="3.40.50.12430">
    <property type="match status" value="1"/>
</dbReference>
<keyword evidence="14" id="KW-0539">Nucleus</keyword>
<keyword evidence="11" id="KW-0472">Membrane</keyword>
<comment type="similarity">
    <text evidence="7">Belongs to the folliculin family.</text>
</comment>
<dbReference type="InterPro" id="IPR037520">
    <property type="entry name" value="Folliculin/SMCR8_longin"/>
</dbReference>
<keyword evidence="12" id="KW-0206">Cytoskeleton</keyword>
<dbReference type="GO" id="GO:0005813">
    <property type="term" value="C:centrosome"/>
    <property type="evidence" value="ECO:0007669"/>
    <property type="project" value="UniProtKB-SubCell"/>
</dbReference>
<evidence type="ECO:0000256" key="9">
    <source>
        <dbReference type="ARBA" id="ARBA00022468"/>
    </source>
</evidence>
<keyword evidence="10" id="KW-0963">Cytoplasm</keyword>
<dbReference type="Gene3D" id="1.10.10.1730">
    <property type="entry name" value="Folliculin"/>
    <property type="match status" value="1"/>
</dbReference>
<dbReference type="AlphaFoldDB" id="A0AAW2ZCP2"/>
<gene>
    <name evidence="17" type="ORF">AKO1_008719</name>
</gene>
<evidence type="ECO:0000256" key="4">
    <source>
        <dbReference type="ARBA" id="ARBA00004300"/>
    </source>
</evidence>
<evidence type="ECO:0000256" key="12">
    <source>
        <dbReference type="ARBA" id="ARBA00023212"/>
    </source>
</evidence>
<dbReference type="PROSITE" id="PS51834">
    <property type="entry name" value="DENN_FLCN_SMCR8"/>
    <property type="match status" value="1"/>
</dbReference>
<evidence type="ECO:0000256" key="13">
    <source>
        <dbReference type="ARBA" id="ARBA00023228"/>
    </source>
</evidence>
<accession>A0AAW2ZCP2</accession>
<evidence type="ECO:0000256" key="6">
    <source>
        <dbReference type="ARBA" id="ARBA00004656"/>
    </source>
</evidence>
<sequence length="532" mass="60863">MNNILLFAHFCESDGPSALYCTQSIGNSYLNENGSRKLDGSNTDVSELNDTISKLDKIIIQNTEFVTFDHNMFLSSHQLKPQYISQFKSLSLRALSVEYVGPGREGPVLFGDDNNGYNFAYVFKIKDSKARGFARWFAFLLIDPSLTSLTMSWAFLQKAIFRIVKTIKIRSQEVFLMENSRHQTNNLTSNFLLHRTSSGAAPLTADMFRQKRTQGPLRVLPLLLQYPTFFKELHEWSTAILKAFSEKVSQLPTISECEQIKTTRPIKSLHQLSDLFRTCVTRSFNQSGASPVLSNGSNTSSPTQTKLELSPDTLHRKLMHILLYNVIVGNQIIIRGDDMDLCENVCEILLNCVPSACIRMIRDPSEYQPSYVANFLVISRNVSLPESQVDFTSSLLLDLQANAKGLRNVYVRYYGDTQTTVLGLSLERLCYQRYLETLYIQNARDDLSEEDHYYLYYRYKQKQEVVPNVDLEQSMLTCIKEDWLSKAKLLVKAVKISINSSAVEQLLKLLKLTTRDLPILRYWSTGLWRKNT</sequence>
<dbReference type="GO" id="GO:0005765">
    <property type="term" value="C:lysosomal membrane"/>
    <property type="evidence" value="ECO:0007669"/>
    <property type="project" value="UniProtKB-SubCell"/>
</dbReference>
<evidence type="ECO:0000313" key="18">
    <source>
        <dbReference type="Proteomes" id="UP001431209"/>
    </source>
</evidence>
<dbReference type="InterPro" id="IPR032035">
    <property type="entry name" value="Folliculin_DENN"/>
</dbReference>
<keyword evidence="15" id="KW-0966">Cell projection</keyword>
<proteinExistence type="inferred from homology"/>
<evidence type="ECO:0000256" key="15">
    <source>
        <dbReference type="ARBA" id="ARBA00023273"/>
    </source>
</evidence>
<evidence type="ECO:0000256" key="5">
    <source>
        <dbReference type="ARBA" id="ARBA00004514"/>
    </source>
</evidence>
<protein>
    <recommendedName>
        <fullName evidence="8">Folliculin</fullName>
    </recommendedName>
</protein>
<dbReference type="GO" id="GO:0005634">
    <property type="term" value="C:nucleus"/>
    <property type="evidence" value="ECO:0007669"/>
    <property type="project" value="UniProtKB-SubCell"/>
</dbReference>
<evidence type="ECO:0000256" key="7">
    <source>
        <dbReference type="ARBA" id="ARBA00009987"/>
    </source>
</evidence>
<evidence type="ECO:0000256" key="3">
    <source>
        <dbReference type="ARBA" id="ARBA00004186"/>
    </source>
</evidence>
<keyword evidence="13" id="KW-0458">Lysosome</keyword>
<dbReference type="InterPro" id="IPR021713">
    <property type="entry name" value="Folliculin"/>
</dbReference>
<keyword evidence="9" id="KW-0343">GTPase activation</keyword>
<evidence type="ECO:0000256" key="10">
    <source>
        <dbReference type="ARBA" id="ARBA00022490"/>
    </source>
</evidence>
<dbReference type="Pfam" id="PF16692">
    <property type="entry name" value="Folliculin_C"/>
    <property type="match status" value="2"/>
</dbReference>
<organism evidence="17 18">
    <name type="scientific">Acrasis kona</name>
    <dbReference type="NCBI Taxonomy" id="1008807"/>
    <lineage>
        <taxon>Eukaryota</taxon>
        <taxon>Discoba</taxon>
        <taxon>Heterolobosea</taxon>
        <taxon>Tetramitia</taxon>
        <taxon>Eutetramitia</taxon>
        <taxon>Acrasidae</taxon>
        <taxon>Acrasis</taxon>
    </lineage>
</organism>
<comment type="caution">
    <text evidence="17">The sequence shown here is derived from an EMBL/GenBank/DDBJ whole genome shotgun (WGS) entry which is preliminary data.</text>
</comment>
<comment type="subcellular location">
    <subcellularLocation>
        <location evidence="2">Cell projection</location>
        <location evidence="2">Cilium</location>
    </subcellularLocation>
    <subcellularLocation>
        <location evidence="4">Cytoplasm</location>
        <location evidence="4">Cytoskeleton</location>
        <location evidence="4">Microtubule organizing center</location>
        <location evidence="4">Centrosome</location>
    </subcellularLocation>
    <subcellularLocation>
        <location evidence="3">Cytoplasm</location>
        <location evidence="3">Cytoskeleton</location>
        <location evidence="3">Spindle</location>
    </subcellularLocation>
    <subcellularLocation>
        <location evidence="5">Cytoplasm</location>
        <location evidence="5">Cytosol</location>
    </subcellularLocation>
    <subcellularLocation>
        <location evidence="6">Lysosome membrane</location>
    </subcellularLocation>
    <subcellularLocation>
        <location evidence="1">Nucleus</location>
    </subcellularLocation>
</comment>
<dbReference type="GO" id="GO:0005829">
    <property type="term" value="C:cytosol"/>
    <property type="evidence" value="ECO:0007669"/>
    <property type="project" value="UniProtKB-SubCell"/>
</dbReference>
<evidence type="ECO:0000256" key="1">
    <source>
        <dbReference type="ARBA" id="ARBA00004123"/>
    </source>
</evidence>
<dbReference type="Proteomes" id="UP001431209">
    <property type="component" value="Unassembled WGS sequence"/>
</dbReference>
<dbReference type="InterPro" id="IPR044886">
    <property type="entry name" value="FLCN_DENN_C_sf"/>
</dbReference>
<dbReference type="Pfam" id="PF11704">
    <property type="entry name" value="Folliculin"/>
    <property type="match status" value="1"/>
</dbReference>
<dbReference type="GO" id="GO:0005819">
    <property type="term" value="C:spindle"/>
    <property type="evidence" value="ECO:0007669"/>
    <property type="project" value="UniProtKB-SubCell"/>
</dbReference>
<dbReference type="InterPro" id="IPR037521">
    <property type="entry name" value="FLCN/SMCR8_DENN"/>
</dbReference>
<dbReference type="PANTHER" id="PTHR31441:SF2">
    <property type="entry name" value="FOLLICULIN"/>
    <property type="match status" value="1"/>
</dbReference>
<dbReference type="GO" id="GO:1904263">
    <property type="term" value="P:positive regulation of TORC1 signaling"/>
    <property type="evidence" value="ECO:0007669"/>
    <property type="project" value="TreeGrafter"/>
</dbReference>
<dbReference type="GO" id="GO:0005929">
    <property type="term" value="C:cilium"/>
    <property type="evidence" value="ECO:0007669"/>
    <property type="project" value="UniProtKB-SubCell"/>
</dbReference>
<evidence type="ECO:0000313" key="17">
    <source>
        <dbReference type="EMBL" id="KAL0487682.1"/>
    </source>
</evidence>